<dbReference type="InterPro" id="IPR016438">
    <property type="entry name" value="SKI2-like"/>
</dbReference>
<dbReference type="Pfam" id="PF08148">
    <property type="entry name" value="DSHCT"/>
    <property type="match status" value="1"/>
</dbReference>
<organism evidence="11 12">
    <name type="scientific">Fistulifera solaris</name>
    <name type="common">Oleaginous diatom</name>
    <dbReference type="NCBI Taxonomy" id="1519565"/>
    <lineage>
        <taxon>Eukaryota</taxon>
        <taxon>Sar</taxon>
        <taxon>Stramenopiles</taxon>
        <taxon>Ochrophyta</taxon>
        <taxon>Bacillariophyta</taxon>
        <taxon>Bacillariophyceae</taxon>
        <taxon>Bacillariophycidae</taxon>
        <taxon>Naviculales</taxon>
        <taxon>Naviculaceae</taxon>
        <taxon>Fistulifera</taxon>
    </lineage>
</organism>
<keyword evidence="2" id="KW-0963">Cytoplasm</keyword>
<gene>
    <name evidence="11" type="ORF">FisN_23Hh200</name>
</gene>
<comment type="subcellular location">
    <subcellularLocation>
        <location evidence="1">Cytoplasm</location>
    </subcellularLocation>
</comment>
<accession>A0A1Z5JW94</accession>
<dbReference type="GO" id="GO:0070478">
    <property type="term" value="P:nuclear-transcribed mRNA catabolic process, 3'-5' exonucleolytic nonsense-mediated decay"/>
    <property type="evidence" value="ECO:0007669"/>
    <property type="project" value="TreeGrafter"/>
</dbReference>
<dbReference type="SMART" id="SM01142">
    <property type="entry name" value="DSHCT"/>
    <property type="match status" value="1"/>
</dbReference>
<dbReference type="Pfam" id="PF00271">
    <property type="entry name" value="Helicase_C"/>
    <property type="match status" value="1"/>
</dbReference>
<dbReference type="FunFam" id="3.40.50.300:FF:000354">
    <property type="entry name" value="ATP-dependent RNA helicase SKI2"/>
    <property type="match status" value="1"/>
</dbReference>
<dbReference type="InterPro" id="IPR001650">
    <property type="entry name" value="Helicase_C-like"/>
</dbReference>
<dbReference type="GO" id="GO:0003724">
    <property type="term" value="F:RNA helicase activity"/>
    <property type="evidence" value="ECO:0007669"/>
    <property type="project" value="InterPro"/>
</dbReference>
<dbReference type="PROSITE" id="PS51192">
    <property type="entry name" value="HELICASE_ATP_BIND_1"/>
    <property type="match status" value="1"/>
</dbReference>
<dbReference type="PROSITE" id="PS51194">
    <property type="entry name" value="HELICASE_CTER"/>
    <property type="match status" value="1"/>
</dbReference>
<evidence type="ECO:0000256" key="6">
    <source>
        <dbReference type="ARBA" id="ARBA00022840"/>
    </source>
</evidence>
<dbReference type="FunFam" id="1.10.3380.30:FF:000001">
    <property type="entry name" value="Ski2 ATP-dependent RNA helicase"/>
    <property type="match status" value="1"/>
</dbReference>
<dbReference type="OrthoDB" id="64767at2759"/>
<dbReference type="InterPro" id="IPR025696">
    <property type="entry name" value="Beta-barrel_MTR4"/>
</dbReference>
<dbReference type="FunFam" id="3.40.50.300:FF:000447">
    <property type="entry name" value="helicase SKI2W isoform X2"/>
    <property type="match status" value="1"/>
</dbReference>
<dbReference type="Gene3D" id="3.40.50.300">
    <property type="entry name" value="P-loop containing nucleotide triphosphate hydrolases"/>
    <property type="match status" value="2"/>
</dbReference>
<dbReference type="SMART" id="SM00490">
    <property type="entry name" value="HELICc"/>
    <property type="match status" value="1"/>
</dbReference>
<evidence type="ECO:0000256" key="5">
    <source>
        <dbReference type="ARBA" id="ARBA00022806"/>
    </source>
</evidence>
<dbReference type="SUPFAM" id="SSF52540">
    <property type="entry name" value="P-loop containing nucleoside triphosphate hydrolases"/>
    <property type="match status" value="1"/>
</dbReference>
<evidence type="ECO:0000256" key="2">
    <source>
        <dbReference type="ARBA" id="ARBA00022490"/>
    </source>
</evidence>
<evidence type="ECO:0000256" key="1">
    <source>
        <dbReference type="ARBA" id="ARBA00004496"/>
    </source>
</evidence>
<name>A0A1Z5JW94_FISSO</name>
<feature type="region of interest" description="Disordered" evidence="8">
    <location>
        <begin position="196"/>
        <end position="226"/>
    </location>
</feature>
<keyword evidence="4" id="KW-0378">Hydrolase</keyword>
<keyword evidence="7" id="KW-0694">RNA-binding</keyword>
<dbReference type="CDD" id="cd18795">
    <property type="entry name" value="SF2_C_Ski2"/>
    <property type="match status" value="1"/>
</dbReference>
<dbReference type="InterPro" id="IPR012961">
    <property type="entry name" value="Ski2/MTR4_C"/>
</dbReference>
<dbReference type="EMBL" id="BDSP01000127">
    <property type="protein sequence ID" value="GAX18307.1"/>
    <property type="molecule type" value="Genomic_DNA"/>
</dbReference>
<dbReference type="Gene3D" id="1.10.3380.30">
    <property type="match status" value="2"/>
</dbReference>
<dbReference type="GO" id="GO:0005524">
    <property type="term" value="F:ATP binding"/>
    <property type="evidence" value="ECO:0007669"/>
    <property type="project" value="UniProtKB-KW"/>
</dbReference>
<feature type="compositionally biased region" description="Acidic residues" evidence="8">
    <location>
        <begin position="253"/>
        <end position="271"/>
    </location>
</feature>
<dbReference type="Pfam" id="PF21408">
    <property type="entry name" value="MTR4-like_stalk"/>
    <property type="match status" value="1"/>
</dbReference>
<dbReference type="PIRSF" id="PIRSF005198">
    <property type="entry name" value="Antiviral_helicase_SKI2"/>
    <property type="match status" value="1"/>
</dbReference>
<evidence type="ECO:0000256" key="4">
    <source>
        <dbReference type="ARBA" id="ARBA00022801"/>
    </source>
</evidence>
<sequence>MSQLTFERLQEVLLRKKQQEEERASDQGPEGNPPLDFDSLWKNPALFQQTTHVDATLYKCPVSTPLWTIIPWKSIPLPVQQQLLHLKPESEDTVIAVPSRYLSNSENATITANLTSKLTEYTRGLAGRARPFLPGGMDSDKANKSRAVDSDEEQAALQKSIRVLQQSTKQSWKEGILLTAPRNVDFKVGLTWNDIYGDDEDSDDDEAVGDETKQTTPERYAEKKDPVAFHTQSLQAPTLFSAGFLDGIVDDDSLFNDSTSSDEDDEEEEEDDQRKDVSPTESKDNKAEDSYSLKLPVLKDKGDGVTMEVTSATIEQNVDDLLLELTDEPVPSHNKRKEINPLELAERQAALRTNTTRKSWATTELLDIPDWDTYLPQPALKYPFVLDTFQQQAIARLERNEAVFVAAHTSAGKTVVAEYAVALAMQRATRCVYTSPIKALSNQKFRDFAQKFGAERVGLVTGDLQVNVDDSTVLIMTTEILRSMLYRGADLIRDIEFVVFDEVHYVNDSERGVVWEEVIIMLPAQVNLIFLSATTPNTFEFSDWIGRTKRRMVHVVKTDYRPVPLSHFLWAGNKLHLILHGKGGFLDGGYSDAANSLQPKKLKADGKVKPQAPKTGSKLMAWQAQGTKQHWISLIRFLDRELLTPTVIFSFSKKKCEEIADMLRSLDLNTEAERGSVQGFTLQAIARLSSADAKLPQVLAISEMATRGIGVHHGGLLPILKELVEILFSRNLIKVLLATETFAMGVNMPAKSVVFNSVRKHDGTQFRQLEPGEYTQMAGRAGRRGLDEIGTVIICCFGETPPPQPVLRSMLTGKSTLLKSQFRLTYNMILNLLRVEDMSVESMIKRSFSEFATQRALTTKEYPQLLERGTKALAKLESQLSAELRLGAEDIEDYFSVCRTVLSTSKEVLTFLFESDPGSFDELLQPGRIILVSAARQYDAVRAPAVVLKLPTKANATSLTGAKTNSTSLVCLILLPSSYVESHEQDEGGKIAPAHIGYIGPHKQRYYSIQELDLGQILAISTTKSKVDAKLLYKEDSSTVSRPFPNDNFFSSMTRSDPFSGMKALGRNTWGAVKVTKEDEMMDQVINHLLAAEDAESGPSGVPTIDLQSFVKRGNDVIYYREACDRIRDLHAMMRTFQSHRHPTLEKWYKEIERRETLRERVQLLEHTLSNESLSLFPDFMQRKAVLRELGYISENETVTVKGRVACEVNTCEELIVSEMIFDGVLNNMAPEEIVACLSALVFQEKKDEDYSDNTALPARLIECCEKMKEIAVQLGQVQKENGLAIDPADYCDRVLKFGLVHVVYEWACGVSFASICMLTEVQEGSIVRAMTRLDELCREVRNCARVIGNPTLYRKMEAAGETIKRDIVFASSLYVS</sequence>
<keyword evidence="12" id="KW-1185">Reference proteome</keyword>
<evidence type="ECO:0000256" key="8">
    <source>
        <dbReference type="SAM" id="MobiDB-lite"/>
    </source>
</evidence>
<evidence type="ECO:0000256" key="3">
    <source>
        <dbReference type="ARBA" id="ARBA00022741"/>
    </source>
</evidence>
<dbReference type="Pfam" id="PF13234">
    <property type="entry name" value="MTR4_beta-barrel"/>
    <property type="match status" value="1"/>
</dbReference>
<dbReference type="InterPro" id="IPR048392">
    <property type="entry name" value="MTR4-like_stalk"/>
</dbReference>
<dbReference type="InterPro" id="IPR014001">
    <property type="entry name" value="Helicase_ATP-bd"/>
</dbReference>
<dbReference type="SMART" id="SM00487">
    <property type="entry name" value="DEXDc"/>
    <property type="match status" value="1"/>
</dbReference>
<keyword evidence="5 11" id="KW-0347">Helicase</keyword>
<evidence type="ECO:0000313" key="12">
    <source>
        <dbReference type="Proteomes" id="UP000198406"/>
    </source>
</evidence>
<feature type="domain" description="Helicase ATP-binding" evidence="9">
    <location>
        <begin position="394"/>
        <end position="553"/>
    </location>
</feature>
<feature type="compositionally biased region" description="Acidic residues" evidence="8">
    <location>
        <begin position="196"/>
        <end position="209"/>
    </location>
</feature>
<evidence type="ECO:0000259" key="10">
    <source>
        <dbReference type="PROSITE" id="PS51194"/>
    </source>
</evidence>
<feature type="region of interest" description="Disordered" evidence="8">
    <location>
        <begin position="253"/>
        <end position="295"/>
    </location>
</feature>
<dbReference type="InterPro" id="IPR027417">
    <property type="entry name" value="P-loop_NTPase"/>
</dbReference>
<protein>
    <submittedName>
        <fullName evidence="11">Antiviral helicase SKI2</fullName>
    </submittedName>
</protein>
<dbReference type="GO" id="GO:0003723">
    <property type="term" value="F:RNA binding"/>
    <property type="evidence" value="ECO:0007669"/>
    <property type="project" value="UniProtKB-KW"/>
</dbReference>
<dbReference type="FunCoup" id="A0A1Z5JW94">
    <property type="interactions" value="677"/>
</dbReference>
<evidence type="ECO:0000313" key="11">
    <source>
        <dbReference type="EMBL" id="GAX18307.1"/>
    </source>
</evidence>
<keyword evidence="3" id="KW-0547">Nucleotide-binding</keyword>
<dbReference type="GO" id="GO:0016787">
    <property type="term" value="F:hydrolase activity"/>
    <property type="evidence" value="ECO:0007669"/>
    <property type="project" value="UniProtKB-KW"/>
</dbReference>
<feature type="compositionally biased region" description="Basic and acidic residues" evidence="8">
    <location>
        <begin position="272"/>
        <end position="295"/>
    </location>
</feature>
<proteinExistence type="predicted"/>
<dbReference type="GO" id="GO:0055087">
    <property type="term" value="C:Ski complex"/>
    <property type="evidence" value="ECO:0007669"/>
    <property type="project" value="TreeGrafter"/>
</dbReference>
<dbReference type="InterPro" id="IPR011545">
    <property type="entry name" value="DEAD/DEAH_box_helicase_dom"/>
</dbReference>
<keyword evidence="6" id="KW-0067">ATP-binding</keyword>
<dbReference type="InterPro" id="IPR050699">
    <property type="entry name" value="RNA-DNA_Helicase"/>
</dbReference>
<dbReference type="Proteomes" id="UP000198406">
    <property type="component" value="Unassembled WGS sequence"/>
</dbReference>
<reference evidence="11 12" key="1">
    <citation type="journal article" date="2015" name="Plant Cell">
        <title>Oil accumulation by the oleaginous diatom Fistulifera solaris as revealed by the genome and transcriptome.</title>
        <authorList>
            <person name="Tanaka T."/>
            <person name="Maeda Y."/>
            <person name="Veluchamy A."/>
            <person name="Tanaka M."/>
            <person name="Abida H."/>
            <person name="Marechal E."/>
            <person name="Bowler C."/>
            <person name="Muto M."/>
            <person name="Sunaga Y."/>
            <person name="Tanaka M."/>
            <person name="Yoshino T."/>
            <person name="Taniguchi T."/>
            <person name="Fukuda Y."/>
            <person name="Nemoto M."/>
            <person name="Matsumoto M."/>
            <person name="Wong P.S."/>
            <person name="Aburatani S."/>
            <person name="Fujibuchi W."/>
        </authorList>
    </citation>
    <scope>NUCLEOTIDE SEQUENCE [LARGE SCALE GENOMIC DNA]</scope>
    <source>
        <strain evidence="11 12">JPCC DA0580</strain>
    </source>
</reference>
<feature type="region of interest" description="Disordered" evidence="8">
    <location>
        <begin position="17"/>
        <end position="36"/>
    </location>
</feature>
<dbReference type="PANTHER" id="PTHR12131:SF1">
    <property type="entry name" value="ATP-DEPENDENT RNA HELICASE SUPV3L1, MITOCHONDRIAL-RELATED"/>
    <property type="match status" value="1"/>
</dbReference>
<evidence type="ECO:0000256" key="7">
    <source>
        <dbReference type="ARBA" id="ARBA00022884"/>
    </source>
</evidence>
<comment type="caution">
    <text evidence="11">The sequence shown here is derived from an EMBL/GenBank/DDBJ whole genome shotgun (WGS) entry which is preliminary data.</text>
</comment>
<dbReference type="PANTHER" id="PTHR12131">
    <property type="entry name" value="ATP-DEPENDENT RNA AND DNA HELICASE"/>
    <property type="match status" value="1"/>
</dbReference>
<feature type="domain" description="Helicase C-terminal" evidence="10">
    <location>
        <begin position="637"/>
        <end position="833"/>
    </location>
</feature>
<evidence type="ECO:0000259" key="9">
    <source>
        <dbReference type="PROSITE" id="PS51192"/>
    </source>
</evidence>
<dbReference type="InParanoid" id="A0A1Z5JW94"/>
<dbReference type="Pfam" id="PF00270">
    <property type="entry name" value="DEAD"/>
    <property type="match status" value="1"/>
</dbReference>